<sequence length="515" mass="57904">METSSHTYIAMDLKSFYASVECVDRGLDPLNTNLVVADASRTQKTICLAVSPSLKAYGISGRARLFEVISKVREVNALRKVRAPGGAFTGKSSFADELQEHSELEVAFVTATPRMARYLEYSTQIYDIYLKYIAPEDIHVYSIDEVFLDVTQYLKTYGMTARELASKIAMEILEKKGLTATAGIGTNLYLCKIAMDIVAKHMEPDVNGVRIAELDEISYRELLWDHKPLTDFWRVGTGYRRKLEAAGMFTMGDVARCSIGSTQDYYNEDLLYKMFGINAELLIDHAWGYEPVTMDLIKSYRPETNCISSGQVLHCAMDFTKTKIIVREMAEQLALDLMAKKLVTDQIVLTVGYDIDNLKIPEIVDHYHGEITVDRYGRSVPKHAHGTGNLTTMTASLSKITETTMGLYERIVNPSLLTRRITLTANHLKDADKVKDEPVYEQLDLFSGGLLYAGQEPAQDMTQQEKERLEKEKHLQEAMLRVKSKYGKNAILKAADLQEGATTIDRNRQIGGHKA</sequence>
<name>A0A6L5YI34_9FIRM</name>
<dbReference type="GO" id="GO:0003684">
    <property type="term" value="F:damaged DNA binding"/>
    <property type="evidence" value="ECO:0007669"/>
    <property type="project" value="InterPro"/>
</dbReference>
<organism evidence="7 8">
    <name type="scientific">Waltera intestinalis</name>
    <dbReference type="NCBI Taxonomy" id="2606635"/>
    <lineage>
        <taxon>Bacteria</taxon>
        <taxon>Bacillati</taxon>
        <taxon>Bacillota</taxon>
        <taxon>Clostridia</taxon>
        <taxon>Lachnospirales</taxon>
        <taxon>Lachnospiraceae</taxon>
        <taxon>Waltera</taxon>
    </lineage>
</organism>
<dbReference type="Gene3D" id="1.10.150.20">
    <property type="entry name" value="5' to 3' exonuclease, C-terminal subdomain"/>
    <property type="match status" value="1"/>
</dbReference>
<keyword evidence="8" id="KW-1185">Reference proteome</keyword>
<protein>
    <submittedName>
        <fullName evidence="7">DNA methylase</fullName>
    </submittedName>
</protein>
<evidence type="ECO:0000256" key="4">
    <source>
        <dbReference type="ARBA" id="ARBA00022763"/>
    </source>
</evidence>
<evidence type="ECO:0000256" key="2">
    <source>
        <dbReference type="ARBA" id="ARBA00022457"/>
    </source>
</evidence>
<dbReference type="PANTHER" id="PTHR11076:SF35">
    <property type="entry name" value="DNA REPAIR PROTEIN HOMOLOG YOBH"/>
    <property type="match status" value="1"/>
</dbReference>
<dbReference type="GO" id="GO:0008168">
    <property type="term" value="F:methyltransferase activity"/>
    <property type="evidence" value="ECO:0007669"/>
    <property type="project" value="UniProtKB-KW"/>
</dbReference>
<dbReference type="PROSITE" id="PS50173">
    <property type="entry name" value="UMUC"/>
    <property type="match status" value="1"/>
</dbReference>
<comment type="similarity">
    <text evidence="1">Belongs to the DNA polymerase type-Y family.</text>
</comment>
<dbReference type="SUPFAM" id="SSF56672">
    <property type="entry name" value="DNA/RNA polymerases"/>
    <property type="match status" value="1"/>
</dbReference>
<keyword evidence="5" id="KW-0808">Transferase</keyword>
<accession>A0A6L5YI34</accession>
<dbReference type="GO" id="GO:0042276">
    <property type="term" value="P:error-prone translesion synthesis"/>
    <property type="evidence" value="ECO:0007669"/>
    <property type="project" value="TreeGrafter"/>
</dbReference>
<keyword evidence="3" id="KW-0548">Nucleotidyltransferase</keyword>
<keyword evidence="4" id="KW-0227">DNA damage</keyword>
<keyword evidence="7" id="KW-0489">Methyltransferase</keyword>
<dbReference type="GO" id="GO:0009432">
    <property type="term" value="P:SOS response"/>
    <property type="evidence" value="ECO:0007669"/>
    <property type="project" value="TreeGrafter"/>
</dbReference>
<evidence type="ECO:0000313" key="7">
    <source>
        <dbReference type="EMBL" id="MST57829.1"/>
    </source>
</evidence>
<proteinExistence type="inferred from homology"/>
<evidence type="ECO:0000256" key="5">
    <source>
        <dbReference type="ARBA" id="ARBA00022932"/>
    </source>
</evidence>
<reference evidence="7 8" key="1">
    <citation type="submission" date="2019-08" db="EMBL/GenBank/DDBJ databases">
        <title>In-depth cultivation of the pig gut microbiome towards novel bacterial diversity and tailored functional studies.</title>
        <authorList>
            <person name="Wylensek D."/>
            <person name="Hitch T.C.A."/>
            <person name="Clavel T."/>
        </authorList>
    </citation>
    <scope>NUCLEOTIDE SEQUENCE [LARGE SCALE GENOMIC DNA]</scope>
    <source>
        <strain evidence="7 8">WCA3-601-WT-6H</strain>
    </source>
</reference>
<dbReference type="GO" id="GO:0005829">
    <property type="term" value="C:cytosol"/>
    <property type="evidence" value="ECO:0007669"/>
    <property type="project" value="TreeGrafter"/>
</dbReference>
<evidence type="ECO:0000256" key="3">
    <source>
        <dbReference type="ARBA" id="ARBA00022695"/>
    </source>
</evidence>
<dbReference type="InterPro" id="IPR043502">
    <property type="entry name" value="DNA/RNA_pol_sf"/>
</dbReference>
<dbReference type="InterPro" id="IPR050116">
    <property type="entry name" value="DNA_polymerase-Y"/>
</dbReference>
<gene>
    <name evidence="7" type="ORF">FYJ59_06165</name>
</gene>
<dbReference type="AlphaFoldDB" id="A0A6L5YI34"/>
<evidence type="ECO:0000256" key="1">
    <source>
        <dbReference type="ARBA" id="ARBA00010945"/>
    </source>
</evidence>
<evidence type="ECO:0000259" key="6">
    <source>
        <dbReference type="PROSITE" id="PS50173"/>
    </source>
</evidence>
<dbReference type="GO" id="GO:0032259">
    <property type="term" value="P:methylation"/>
    <property type="evidence" value="ECO:0007669"/>
    <property type="project" value="UniProtKB-KW"/>
</dbReference>
<dbReference type="Proteomes" id="UP000476055">
    <property type="component" value="Unassembled WGS sequence"/>
</dbReference>
<dbReference type="GO" id="GO:0003887">
    <property type="term" value="F:DNA-directed DNA polymerase activity"/>
    <property type="evidence" value="ECO:0007669"/>
    <property type="project" value="UniProtKB-KW"/>
</dbReference>
<dbReference type="EMBL" id="VUMU01000005">
    <property type="protein sequence ID" value="MST57829.1"/>
    <property type="molecule type" value="Genomic_DNA"/>
</dbReference>
<dbReference type="Pfam" id="PF00817">
    <property type="entry name" value="IMS"/>
    <property type="match status" value="1"/>
</dbReference>
<feature type="domain" description="UmuC" evidence="6">
    <location>
        <begin position="8"/>
        <end position="236"/>
    </location>
</feature>
<keyword evidence="5" id="KW-0239">DNA-directed DNA polymerase</keyword>
<dbReference type="InterPro" id="IPR001126">
    <property type="entry name" value="UmuC"/>
</dbReference>
<dbReference type="PANTHER" id="PTHR11076">
    <property type="entry name" value="DNA REPAIR POLYMERASE UMUC / TRANSFERASE FAMILY MEMBER"/>
    <property type="match status" value="1"/>
</dbReference>
<dbReference type="Gene3D" id="3.30.70.270">
    <property type="match status" value="1"/>
</dbReference>
<keyword evidence="2" id="KW-0515">Mutator protein</keyword>
<dbReference type="GO" id="GO:0006281">
    <property type="term" value="P:DNA repair"/>
    <property type="evidence" value="ECO:0007669"/>
    <property type="project" value="InterPro"/>
</dbReference>
<comment type="caution">
    <text evidence="7">The sequence shown here is derived from an EMBL/GenBank/DDBJ whole genome shotgun (WGS) entry which is preliminary data.</text>
</comment>
<dbReference type="InterPro" id="IPR043128">
    <property type="entry name" value="Rev_trsase/Diguanyl_cyclase"/>
</dbReference>
<evidence type="ECO:0000313" key="8">
    <source>
        <dbReference type="Proteomes" id="UP000476055"/>
    </source>
</evidence>
<dbReference type="RefSeq" id="WP_154495967.1">
    <property type="nucleotide sequence ID" value="NZ_VUMU01000005.1"/>
</dbReference>